<dbReference type="EMBL" id="JPKZ01003222">
    <property type="protein sequence ID" value="KHN72717.1"/>
    <property type="molecule type" value="Genomic_DNA"/>
</dbReference>
<keyword evidence="3" id="KW-1185">Reference proteome</keyword>
<gene>
    <name evidence="2" type="ORF">Tcan_07517</name>
</gene>
<organism evidence="2 3">
    <name type="scientific">Toxocara canis</name>
    <name type="common">Canine roundworm</name>
    <dbReference type="NCBI Taxonomy" id="6265"/>
    <lineage>
        <taxon>Eukaryota</taxon>
        <taxon>Metazoa</taxon>
        <taxon>Ecdysozoa</taxon>
        <taxon>Nematoda</taxon>
        <taxon>Chromadorea</taxon>
        <taxon>Rhabditida</taxon>
        <taxon>Spirurina</taxon>
        <taxon>Ascaridomorpha</taxon>
        <taxon>Ascaridoidea</taxon>
        <taxon>Toxocaridae</taxon>
        <taxon>Toxocara</taxon>
    </lineage>
</organism>
<proteinExistence type="predicted"/>
<comment type="caution">
    <text evidence="2">The sequence shown here is derived from an EMBL/GenBank/DDBJ whole genome shotgun (WGS) entry which is preliminary data.</text>
</comment>
<dbReference type="Proteomes" id="UP000031036">
    <property type="component" value="Unassembled WGS sequence"/>
</dbReference>
<reference evidence="2 3" key="1">
    <citation type="submission" date="2014-11" db="EMBL/GenBank/DDBJ databases">
        <title>Genetic blueprint of the zoonotic pathogen Toxocara canis.</title>
        <authorList>
            <person name="Zhu X.-Q."/>
            <person name="Korhonen P.K."/>
            <person name="Cai H."/>
            <person name="Young N.D."/>
            <person name="Nejsum P."/>
            <person name="von Samson-Himmelstjerna G."/>
            <person name="Boag P.R."/>
            <person name="Tan P."/>
            <person name="Li Q."/>
            <person name="Min J."/>
            <person name="Yang Y."/>
            <person name="Wang X."/>
            <person name="Fang X."/>
            <person name="Hall R.S."/>
            <person name="Hofmann A."/>
            <person name="Sternberg P.W."/>
            <person name="Jex A.R."/>
            <person name="Gasser R.B."/>
        </authorList>
    </citation>
    <scope>NUCLEOTIDE SEQUENCE [LARGE SCALE GENOMIC DNA]</scope>
    <source>
        <strain evidence="2">PN_DK_2014</strain>
    </source>
</reference>
<evidence type="ECO:0000256" key="1">
    <source>
        <dbReference type="SAM" id="MobiDB-lite"/>
    </source>
</evidence>
<name>A0A0B2UUH5_TOXCA</name>
<dbReference type="AlphaFoldDB" id="A0A0B2UUH5"/>
<accession>A0A0B2UUH5</accession>
<sequence>MYTLPFWTEKNFQEKTVKRLFFNPLTLLQSEGNVDKDSTRKDSEMHWMSANGKVGRTNEAAVACRREKNVLSQVSGRERSPGAFFVVKSAPAVTCTITHS</sequence>
<evidence type="ECO:0000313" key="2">
    <source>
        <dbReference type="EMBL" id="KHN72717.1"/>
    </source>
</evidence>
<protein>
    <submittedName>
        <fullName evidence="2">Uncharacterized protein</fullName>
    </submittedName>
</protein>
<feature type="region of interest" description="Disordered" evidence="1">
    <location>
        <begin position="33"/>
        <end position="52"/>
    </location>
</feature>
<evidence type="ECO:0000313" key="3">
    <source>
        <dbReference type="Proteomes" id="UP000031036"/>
    </source>
</evidence>
<feature type="compositionally biased region" description="Basic and acidic residues" evidence="1">
    <location>
        <begin position="33"/>
        <end position="45"/>
    </location>
</feature>